<accession>A0A1C4W149</accession>
<evidence type="ECO:0000313" key="8">
    <source>
        <dbReference type="EMBL" id="SCE89963.1"/>
    </source>
</evidence>
<evidence type="ECO:0000256" key="3">
    <source>
        <dbReference type="ARBA" id="ARBA00022722"/>
    </source>
</evidence>
<dbReference type="EMBL" id="FMCW01000012">
    <property type="protein sequence ID" value="SCE89963.1"/>
    <property type="molecule type" value="Genomic_DNA"/>
</dbReference>
<keyword evidence="2" id="KW-1277">Toxin-antitoxin system</keyword>
<dbReference type="PANTHER" id="PTHR38039">
    <property type="entry name" value="TOXIN YOEB"/>
    <property type="match status" value="1"/>
</dbReference>
<dbReference type="Proteomes" id="UP000199375">
    <property type="component" value="Unassembled WGS sequence"/>
</dbReference>
<keyword evidence="5" id="KW-0378">Hydrolase</keyword>
<comment type="similarity">
    <text evidence="1">Belongs to the YoeB family.</text>
</comment>
<dbReference type="GO" id="GO:0004519">
    <property type="term" value="F:endonuclease activity"/>
    <property type="evidence" value="ECO:0007669"/>
    <property type="project" value="UniProtKB-KW"/>
</dbReference>
<evidence type="ECO:0000256" key="6">
    <source>
        <dbReference type="ARBA" id="ARBA00030388"/>
    </source>
</evidence>
<evidence type="ECO:0000256" key="2">
    <source>
        <dbReference type="ARBA" id="ARBA00022649"/>
    </source>
</evidence>
<keyword evidence="3" id="KW-0540">Nuclease</keyword>
<dbReference type="SUPFAM" id="SSF143011">
    <property type="entry name" value="RelE-like"/>
    <property type="match status" value="1"/>
</dbReference>
<keyword evidence="4" id="KW-0255">Endonuclease</keyword>
<dbReference type="PANTHER" id="PTHR38039:SF1">
    <property type="entry name" value="TOXIN YOEB"/>
    <property type="match status" value="1"/>
</dbReference>
<dbReference type="RefSeq" id="WP_091279674.1">
    <property type="nucleotide sequence ID" value="NZ_FMCW01000012.1"/>
</dbReference>
<organism evidence="8 9">
    <name type="scientific">Micromonospora haikouensis</name>
    <dbReference type="NCBI Taxonomy" id="686309"/>
    <lineage>
        <taxon>Bacteria</taxon>
        <taxon>Bacillati</taxon>
        <taxon>Actinomycetota</taxon>
        <taxon>Actinomycetes</taxon>
        <taxon>Micromonosporales</taxon>
        <taxon>Micromonosporaceae</taxon>
        <taxon>Micromonospora</taxon>
    </lineage>
</organism>
<evidence type="ECO:0000256" key="1">
    <source>
        <dbReference type="ARBA" id="ARBA00008172"/>
    </source>
</evidence>
<dbReference type="NCBIfam" id="TIGR02116">
    <property type="entry name" value="toxin_Txe_YoeB"/>
    <property type="match status" value="1"/>
</dbReference>
<reference evidence="8 9" key="1">
    <citation type="submission" date="2016-06" db="EMBL/GenBank/DDBJ databases">
        <authorList>
            <person name="Kjaerup R.B."/>
            <person name="Dalgaard T.S."/>
            <person name="Juul-Madsen H.R."/>
        </authorList>
    </citation>
    <scope>NUCLEOTIDE SEQUENCE [LARGE SCALE GENOMIC DNA]</scope>
    <source>
        <strain evidence="8 9">DSM 45626</strain>
    </source>
</reference>
<name>A0A1C4W149_9ACTN</name>
<dbReference type="InterPro" id="IPR035093">
    <property type="entry name" value="RelE/ParE_toxin_dom_sf"/>
</dbReference>
<sequence length="84" mass="10290">MKVQFASRGWEDYLAWQRDRQMLKRVNTLIEDIRRNGHQGIGKPEQLRGNWAGFWSRRIDQEHRLVYRIVDDTVQIAQCRYHYE</sequence>
<dbReference type="GO" id="GO:0045892">
    <property type="term" value="P:negative regulation of DNA-templated transcription"/>
    <property type="evidence" value="ECO:0007669"/>
    <property type="project" value="TreeGrafter"/>
</dbReference>
<dbReference type="GO" id="GO:0006401">
    <property type="term" value="P:RNA catabolic process"/>
    <property type="evidence" value="ECO:0007669"/>
    <property type="project" value="InterPro"/>
</dbReference>
<gene>
    <name evidence="8" type="ORF">GA0070558_112165</name>
</gene>
<evidence type="ECO:0000256" key="7">
    <source>
        <dbReference type="ARBA" id="ARBA00050056"/>
    </source>
</evidence>
<dbReference type="InterPro" id="IPR009614">
    <property type="entry name" value="YoeB_toxin"/>
</dbReference>
<evidence type="ECO:0000256" key="4">
    <source>
        <dbReference type="ARBA" id="ARBA00022759"/>
    </source>
</evidence>
<protein>
    <recommendedName>
        <fullName evidence="7">Endoribonuclease YoeB</fullName>
    </recommendedName>
    <alternativeName>
        <fullName evidence="6">Putative mRNA interferase YoeB</fullName>
    </alternativeName>
</protein>
<dbReference type="GO" id="GO:0016787">
    <property type="term" value="F:hydrolase activity"/>
    <property type="evidence" value="ECO:0007669"/>
    <property type="project" value="UniProtKB-KW"/>
</dbReference>
<evidence type="ECO:0000256" key="5">
    <source>
        <dbReference type="ARBA" id="ARBA00022801"/>
    </source>
</evidence>
<proteinExistence type="inferred from homology"/>
<dbReference type="Pfam" id="PF06769">
    <property type="entry name" value="YoeB_toxin"/>
    <property type="match status" value="1"/>
</dbReference>
<evidence type="ECO:0000313" key="9">
    <source>
        <dbReference type="Proteomes" id="UP000199375"/>
    </source>
</evidence>
<dbReference type="Gene3D" id="3.30.2310.20">
    <property type="entry name" value="RelE-like"/>
    <property type="match status" value="1"/>
</dbReference>
<dbReference type="AlphaFoldDB" id="A0A1C4W149"/>